<dbReference type="AlphaFoldDB" id="A0A7C9JEV0"/>
<gene>
    <name evidence="1" type="ORF">D1639_07490</name>
</gene>
<reference evidence="1" key="1">
    <citation type="submission" date="2018-08" db="EMBL/GenBank/DDBJ databases">
        <title>Murine metabolic-syndrome-specific gut microbial biobank.</title>
        <authorList>
            <person name="Liu C."/>
        </authorList>
    </citation>
    <scope>NUCLEOTIDE SEQUENCE [LARGE SCALE GENOMIC DNA]</scope>
    <source>
        <strain evidence="1">Z82</strain>
    </source>
</reference>
<name>A0A7C9JEV0_9BACT</name>
<dbReference type="EMBL" id="QWKH01000052">
    <property type="protein sequence ID" value="NBI34874.1"/>
    <property type="molecule type" value="Genomic_DNA"/>
</dbReference>
<protein>
    <recommendedName>
        <fullName evidence="2">Restriction endonuclease</fullName>
    </recommendedName>
</protein>
<evidence type="ECO:0008006" key="2">
    <source>
        <dbReference type="Google" id="ProtNLM"/>
    </source>
</evidence>
<comment type="caution">
    <text evidence="1">The sequence shown here is derived from an EMBL/GenBank/DDBJ whole genome shotgun (WGS) entry which is preliminary data.</text>
</comment>
<evidence type="ECO:0000313" key="1">
    <source>
        <dbReference type="EMBL" id="NBI34874.1"/>
    </source>
</evidence>
<accession>A0A7C9JEV0</accession>
<proteinExistence type="predicted"/>
<organism evidence="1">
    <name type="scientific">Muribaculaceae bacterium Z82</name>
    <dbReference type="NCBI Taxonomy" id="2304548"/>
    <lineage>
        <taxon>Bacteria</taxon>
        <taxon>Pseudomonadati</taxon>
        <taxon>Bacteroidota</taxon>
        <taxon>Bacteroidia</taxon>
        <taxon>Bacteroidales</taxon>
        <taxon>Muribaculaceae</taxon>
    </lineage>
</organism>
<sequence>MDAPNAQVVLQRAQCDTRFFRRDAVLPYNLTVDNFAATMNEVYDFMHDVNTAMVSKGWQRLEDFLDTAAISGMLSSILGYSLASKSRQLIVNACHNGHPDLLPTGIYPNNACHNAEEGVEVKATVNDNGAVDMHGARPAWLCTFVYNFDKNPATPLSQRKPLSFSQIFLAKVELGDFRKNERGELGTRTATLSASGLAKYRPEGWLFLDEESRQKTWFRKWEKEQAGNSR</sequence>